<evidence type="ECO:0000259" key="2">
    <source>
        <dbReference type="PROSITE" id="PS50846"/>
    </source>
</evidence>
<protein>
    <recommendedName>
        <fullName evidence="2">HMA domain-containing protein</fullName>
    </recommendedName>
</protein>
<dbReference type="Gene3D" id="3.30.70.100">
    <property type="match status" value="1"/>
</dbReference>
<dbReference type="PROSITE" id="PS50846">
    <property type="entry name" value="HMA_2"/>
    <property type="match status" value="1"/>
</dbReference>
<dbReference type="InterPro" id="IPR036163">
    <property type="entry name" value="HMA_dom_sf"/>
</dbReference>
<keyword evidence="4" id="KW-1185">Reference proteome</keyword>
<keyword evidence="1" id="KW-0732">Signal</keyword>
<dbReference type="Proteomes" id="UP001161391">
    <property type="component" value="Unassembled WGS sequence"/>
</dbReference>
<accession>A0ABQ5VDR1</accession>
<evidence type="ECO:0000313" key="3">
    <source>
        <dbReference type="EMBL" id="GLQ24547.1"/>
    </source>
</evidence>
<reference evidence="3" key="2">
    <citation type="submission" date="2023-01" db="EMBL/GenBank/DDBJ databases">
        <title>Draft genome sequence of Algimonas ampicilliniresistens strain NBRC 108219.</title>
        <authorList>
            <person name="Sun Q."/>
            <person name="Mori K."/>
        </authorList>
    </citation>
    <scope>NUCLEOTIDE SEQUENCE</scope>
    <source>
        <strain evidence="3">NBRC 108219</strain>
    </source>
</reference>
<sequence>MLRSLTIILAFSVAGPAFGQMTDHDQMTSHDISGDHEVHDHANMDQASMETPSNIDMAGLSLATTPELQAALEAGGQPIVAKVLGAVCDFCAMAMNKTFGKRDEVAATHVDLDAKTLSLVLKPGAELDDETLRKVVKKAGYQVDVIDRDPALPTS</sequence>
<proteinExistence type="predicted"/>
<dbReference type="RefSeq" id="WP_284391092.1">
    <property type="nucleotide sequence ID" value="NZ_BSNK01000002.1"/>
</dbReference>
<evidence type="ECO:0000313" key="4">
    <source>
        <dbReference type="Proteomes" id="UP001161391"/>
    </source>
</evidence>
<dbReference type="EMBL" id="BSNK01000002">
    <property type="protein sequence ID" value="GLQ24547.1"/>
    <property type="molecule type" value="Genomic_DNA"/>
</dbReference>
<reference evidence="3" key="1">
    <citation type="journal article" date="2014" name="Int. J. Syst. Evol. Microbiol.">
        <title>Complete genome of a new Firmicutes species belonging to the dominant human colonic microbiota ('Ruminococcus bicirculans') reveals two chromosomes and a selective capacity to utilize plant glucans.</title>
        <authorList>
            <consortium name="NISC Comparative Sequencing Program"/>
            <person name="Wegmann U."/>
            <person name="Louis P."/>
            <person name="Goesmann A."/>
            <person name="Henrissat B."/>
            <person name="Duncan S.H."/>
            <person name="Flint H.J."/>
        </authorList>
    </citation>
    <scope>NUCLEOTIDE SEQUENCE</scope>
    <source>
        <strain evidence="3">NBRC 108219</strain>
    </source>
</reference>
<dbReference type="InterPro" id="IPR006121">
    <property type="entry name" value="HMA_dom"/>
</dbReference>
<feature type="signal peptide" evidence="1">
    <location>
        <begin position="1"/>
        <end position="19"/>
    </location>
</feature>
<feature type="domain" description="HMA" evidence="2">
    <location>
        <begin position="77"/>
        <end position="144"/>
    </location>
</feature>
<gene>
    <name evidence="3" type="ORF">GCM10007853_24210</name>
</gene>
<organism evidence="3 4">
    <name type="scientific">Algimonas ampicilliniresistens</name>
    <dbReference type="NCBI Taxonomy" id="1298735"/>
    <lineage>
        <taxon>Bacteria</taxon>
        <taxon>Pseudomonadati</taxon>
        <taxon>Pseudomonadota</taxon>
        <taxon>Alphaproteobacteria</taxon>
        <taxon>Maricaulales</taxon>
        <taxon>Robiginitomaculaceae</taxon>
        <taxon>Algimonas</taxon>
    </lineage>
</organism>
<feature type="chain" id="PRO_5046143543" description="HMA domain-containing protein" evidence="1">
    <location>
        <begin position="20"/>
        <end position="155"/>
    </location>
</feature>
<dbReference type="SUPFAM" id="SSF55008">
    <property type="entry name" value="HMA, heavy metal-associated domain"/>
    <property type="match status" value="1"/>
</dbReference>
<name>A0ABQ5VDR1_9PROT</name>
<comment type="caution">
    <text evidence="3">The sequence shown here is derived from an EMBL/GenBank/DDBJ whole genome shotgun (WGS) entry which is preliminary data.</text>
</comment>
<evidence type="ECO:0000256" key="1">
    <source>
        <dbReference type="SAM" id="SignalP"/>
    </source>
</evidence>